<accession>A0A1Z5KRS2</accession>
<proteinExistence type="predicted"/>
<dbReference type="Proteomes" id="UP000198406">
    <property type="component" value="Unassembled WGS sequence"/>
</dbReference>
<dbReference type="AlphaFoldDB" id="A0A1Z5KRS2"/>
<comment type="caution">
    <text evidence="2">The sequence shown here is derived from an EMBL/GenBank/DDBJ whole genome shotgun (WGS) entry which is preliminary data.</text>
</comment>
<name>A0A1Z5KRS2_FISSO</name>
<dbReference type="InterPro" id="IPR001214">
    <property type="entry name" value="SET_dom"/>
</dbReference>
<organism evidence="2 3">
    <name type="scientific">Fistulifera solaris</name>
    <name type="common">Oleaginous diatom</name>
    <dbReference type="NCBI Taxonomy" id="1519565"/>
    <lineage>
        <taxon>Eukaryota</taxon>
        <taxon>Sar</taxon>
        <taxon>Stramenopiles</taxon>
        <taxon>Ochrophyta</taxon>
        <taxon>Bacillariophyta</taxon>
        <taxon>Bacillariophyceae</taxon>
        <taxon>Bacillariophycidae</taxon>
        <taxon>Naviculales</taxon>
        <taxon>Naviculaceae</taxon>
        <taxon>Fistulifera</taxon>
    </lineage>
</organism>
<reference evidence="2 3" key="1">
    <citation type="journal article" date="2015" name="Plant Cell">
        <title>Oil accumulation by the oleaginous diatom Fistulifera solaris as revealed by the genome and transcriptome.</title>
        <authorList>
            <person name="Tanaka T."/>
            <person name="Maeda Y."/>
            <person name="Veluchamy A."/>
            <person name="Tanaka M."/>
            <person name="Abida H."/>
            <person name="Marechal E."/>
            <person name="Bowler C."/>
            <person name="Muto M."/>
            <person name="Sunaga Y."/>
            <person name="Tanaka M."/>
            <person name="Yoshino T."/>
            <person name="Taniguchi T."/>
            <person name="Fukuda Y."/>
            <person name="Nemoto M."/>
            <person name="Matsumoto M."/>
            <person name="Wong P.S."/>
            <person name="Aburatani S."/>
            <person name="Fujibuchi W."/>
        </authorList>
    </citation>
    <scope>NUCLEOTIDE SEQUENCE [LARGE SCALE GENOMIC DNA]</scope>
    <source>
        <strain evidence="2 3">JPCC DA0580</strain>
    </source>
</reference>
<gene>
    <name evidence="2" type="ORF">FisN_20Lh193</name>
</gene>
<dbReference type="InParanoid" id="A0A1Z5KRS2"/>
<keyword evidence="3" id="KW-1185">Reference proteome</keyword>
<dbReference type="OrthoDB" id="40564at2759"/>
<dbReference type="Pfam" id="PF00856">
    <property type="entry name" value="SET"/>
    <property type="match status" value="1"/>
</dbReference>
<dbReference type="InterPro" id="IPR046341">
    <property type="entry name" value="SET_dom_sf"/>
</dbReference>
<dbReference type="EMBL" id="BDSP01000283">
    <property type="protein sequence ID" value="GAX28887.1"/>
    <property type="molecule type" value="Genomic_DNA"/>
</dbReference>
<feature type="domain" description="SET" evidence="1">
    <location>
        <begin position="256"/>
        <end position="411"/>
    </location>
</feature>
<evidence type="ECO:0000313" key="2">
    <source>
        <dbReference type="EMBL" id="GAX28887.1"/>
    </source>
</evidence>
<dbReference type="SUPFAM" id="SSF82199">
    <property type="entry name" value="SET domain"/>
    <property type="match status" value="1"/>
</dbReference>
<dbReference type="PROSITE" id="PS50280">
    <property type="entry name" value="SET"/>
    <property type="match status" value="1"/>
</dbReference>
<dbReference type="Gene3D" id="2.170.270.10">
    <property type="entry name" value="SET domain"/>
    <property type="match status" value="2"/>
</dbReference>
<evidence type="ECO:0000313" key="3">
    <source>
        <dbReference type="Proteomes" id="UP000198406"/>
    </source>
</evidence>
<protein>
    <recommendedName>
        <fullName evidence="1">SET domain-containing protein</fullName>
    </recommendedName>
</protein>
<evidence type="ECO:0000259" key="1">
    <source>
        <dbReference type="PROSITE" id="PS50280"/>
    </source>
</evidence>
<sequence>MAESTIPGAGLGIFTGVPRHKDEIVWPGDVMYPVVDLHYHMRVWGSRHRWLSNPLKDYVWFGPEMGMQQESSYPYVSPEYVTAFCPGMDAAINCNLALLNVEKGTPNYETAGLHRSKDPGAGAFTPYHQCETIATHDIPAGGELFKFYGDWWFESRPEVFGLIPLSEDYYVAEELVEAYNSLITNMRSQVDRWNTEMSQDLWGLVTNHAFPSRTLNALPRTLNEIETVIQNGIRAIYQPQATRSIQELNEHGRCVDQMVIRPSTVPQAGRGAFARRFLPQGSVVASTPLMFFPNDFLMLMYEGAWFEKDTQPNPNKVEHHQIFYNYCWNHPESSLFLCPYGIGVNYINHGKNGTAANGRLQWAKDGEMRHRDEVLRSNPRKMLNIASPRLYMDIVATRDIQPGEEIFFDYGEAWQAAWDQHVAKFESVKHQYSPDFQSARDWNVENHDAILRTEEEQQADPYPSHFELKCIVKEGPPDLVAAIWNQENVPAKPCRIIGRAETENGNMLYKIVYKDIRTSQDEASKQTIRSVKQMKWSEPKWLHRVALRFMDRAYTNDLWLPHAFRHPIGIPDDIFPDAWRGTFFSSQDLMDYYEKNSYEYDDDD</sequence>